<dbReference type="GO" id="GO:0003700">
    <property type="term" value="F:DNA-binding transcription factor activity"/>
    <property type="evidence" value="ECO:0007669"/>
    <property type="project" value="InterPro"/>
</dbReference>
<dbReference type="EMBL" id="QDHA01000019">
    <property type="protein sequence ID" value="RCJ08949.1"/>
    <property type="molecule type" value="Genomic_DNA"/>
</dbReference>
<dbReference type="SUPFAM" id="SSF46689">
    <property type="entry name" value="Homeodomain-like"/>
    <property type="match status" value="2"/>
</dbReference>
<dbReference type="GO" id="GO:0043565">
    <property type="term" value="F:sequence-specific DNA binding"/>
    <property type="evidence" value="ECO:0007669"/>
    <property type="project" value="InterPro"/>
</dbReference>
<dbReference type="PANTHER" id="PTHR43436:SF1">
    <property type="entry name" value="TRANSCRIPTIONAL REGULATORY PROTEIN"/>
    <property type="match status" value="1"/>
</dbReference>
<keyword evidence="1" id="KW-0805">Transcription regulation</keyword>
<keyword evidence="2" id="KW-0804">Transcription</keyword>
<dbReference type="Gene3D" id="1.10.10.60">
    <property type="entry name" value="Homeodomain-like"/>
    <property type="match status" value="1"/>
</dbReference>
<evidence type="ECO:0000313" key="5">
    <source>
        <dbReference type="Proteomes" id="UP000253501"/>
    </source>
</evidence>
<gene>
    <name evidence="4" type="ORF">DDK22_08070</name>
</gene>
<evidence type="ECO:0000256" key="1">
    <source>
        <dbReference type="ARBA" id="ARBA00023015"/>
    </source>
</evidence>
<sequence length="174" mass="19696">MAPGNSIVNLVLQQLFANRKVGAVRDLWAARCRDARVVFSTSLCSEGWRLAQMVTSDSHSLRIARAINWLQAHYSEPLAIEDLAREVHMSVSSLHAHFIAVTAMSPLQFQKQLRLQEARRIMLTEKVDAGIAGHRVGYESQSQFSREYSRFFGAPPVRDIKRLCEESSQRWGAL</sequence>
<feature type="domain" description="HTH araC/xylS-type" evidence="3">
    <location>
        <begin position="64"/>
        <end position="162"/>
    </location>
</feature>
<dbReference type="InterPro" id="IPR018060">
    <property type="entry name" value="HTH_AraC"/>
</dbReference>
<reference evidence="4 5" key="1">
    <citation type="submission" date="2018-04" db="EMBL/GenBank/DDBJ databases">
        <title>Cupriavidus necator CR12 genome sequencing and assembly.</title>
        <authorList>
            <person name="Ben Fekih I."/>
            <person name="Mazhar H.S."/>
            <person name="Bello S.K."/>
            <person name="Rensing C."/>
        </authorList>
    </citation>
    <scope>NUCLEOTIDE SEQUENCE [LARGE SCALE GENOMIC DNA]</scope>
    <source>
        <strain evidence="4 5">CR12</strain>
    </source>
</reference>
<dbReference type="AlphaFoldDB" id="A0A367PM11"/>
<dbReference type="SMART" id="SM00342">
    <property type="entry name" value="HTH_ARAC"/>
    <property type="match status" value="1"/>
</dbReference>
<organism evidence="4 5">
    <name type="scientific">Cupriavidus necator</name>
    <name type="common">Alcaligenes eutrophus</name>
    <name type="synonym">Ralstonia eutropha</name>
    <dbReference type="NCBI Taxonomy" id="106590"/>
    <lineage>
        <taxon>Bacteria</taxon>
        <taxon>Pseudomonadati</taxon>
        <taxon>Pseudomonadota</taxon>
        <taxon>Betaproteobacteria</taxon>
        <taxon>Burkholderiales</taxon>
        <taxon>Burkholderiaceae</taxon>
        <taxon>Cupriavidus</taxon>
    </lineage>
</organism>
<protein>
    <submittedName>
        <fullName evidence="4">AraC family transcriptional regulator</fullName>
    </submittedName>
</protein>
<dbReference type="InterPro" id="IPR009057">
    <property type="entry name" value="Homeodomain-like_sf"/>
</dbReference>
<dbReference type="PANTHER" id="PTHR43436">
    <property type="entry name" value="ARAC-FAMILY TRANSCRIPTIONAL REGULATOR"/>
    <property type="match status" value="1"/>
</dbReference>
<dbReference type="RefSeq" id="WP_114131505.1">
    <property type="nucleotide sequence ID" value="NZ_CP068435.1"/>
</dbReference>
<comment type="caution">
    <text evidence="4">The sequence shown here is derived from an EMBL/GenBank/DDBJ whole genome shotgun (WGS) entry which is preliminary data.</text>
</comment>
<dbReference type="Proteomes" id="UP000253501">
    <property type="component" value="Unassembled WGS sequence"/>
</dbReference>
<evidence type="ECO:0000259" key="3">
    <source>
        <dbReference type="PROSITE" id="PS01124"/>
    </source>
</evidence>
<dbReference type="PROSITE" id="PS01124">
    <property type="entry name" value="HTH_ARAC_FAMILY_2"/>
    <property type="match status" value="1"/>
</dbReference>
<evidence type="ECO:0000313" key="4">
    <source>
        <dbReference type="EMBL" id="RCJ08949.1"/>
    </source>
</evidence>
<name>A0A367PM11_CUPNE</name>
<evidence type="ECO:0000256" key="2">
    <source>
        <dbReference type="ARBA" id="ARBA00023163"/>
    </source>
</evidence>
<accession>A0A367PM11</accession>
<proteinExistence type="predicted"/>
<dbReference type="Pfam" id="PF12833">
    <property type="entry name" value="HTH_18"/>
    <property type="match status" value="1"/>
</dbReference>